<dbReference type="Pfam" id="PF13367">
    <property type="entry name" value="PrsW-protease"/>
    <property type="match status" value="1"/>
</dbReference>
<feature type="transmembrane region" description="Helical" evidence="1">
    <location>
        <begin position="107"/>
        <end position="127"/>
    </location>
</feature>
<name>A0A6P1Y2W9_9SPIR</name>
<dbReference type="AlphaFoldDB" id="A0A6P1Y2W9"/>
<sequence length="211" mass="22589">MSIIGLLITAFLPASAAVCIAIKKHVPVYALAAVFFAAAASLLPVLALQHSVHTFLDVGIAKQSEAVRLLFNSFITAAWIEEGVKTGFFGLTAAIVLKKRFGITRSMLLGVFFGFVFSGFENISYSLRYSNVQFLRLFTAALLHGTLGCFYASMISTKTKRKAALVFLAAVVLHGLYNFFISLGGGFILPAAAVLGIACLYAGRLVTPSRP</sequence>
<dbReference type="InterPro" id="IPR026898">
    <property type="entry name" value="PrsW"/>
</dbReference>
<keyword evidence="1" id="KW-1133">Transmembrane helix</keyword>
<dbReference type="RefSeq" id="WP_162664179.1">
    <property type="nucleotide sequence ID" value="NZ_CP048020.1"/>
</dbReference>
<feature type="transmembrane region" description="Helical" evidence="1">
    <location>
        <begin position="133"/>
        <end position="152"/>
    </location>
</feature>
<keyword evidence="2" id="KW-0645">Protease</keyword>
<keyword evidence="1" id="KW-0472">Membrane</keyword>
<reference evidence="2 3" key="1">
    <citation type="submission" date="2020-01" db="EMBL/GenBank/DDBJ databases">
        <title>Complete genome sequence of a human oral phylogroup 1 Treponema sp. strain ATCC 700766, originally isolated from periodontitis dental plaque.</title>
        <authorList>
            <person name="Chan Y."/>
            <person name="Huo Y.-B."/>
            <person name="Yu X.-L."/>
            <person name="Zeng H."/>
            <person name="Leung W.-K."/>
            <person name="Watt R.M."/>
        </authorList>
    </citation>
    <scope>NUCLEOTIDE SEQUENCE [LARGE SCALE GENOMIC DNA]</scope>
    <source>
        <strain evidence="2 3">OMZ 804</strain>
    </source>
</reference>
<evidence type="ECO:0000313" key="2">
    <source>
        <dbReference type="EMBL" id="QHX43874.1"/>
    </source>
</evidence>
<protein>
    <submittedName>
        <fullName evidence="2">PrsW family intramembrane metalloprotease</fullName>
    </submittedName>
</protein>
<keyword evidence="2" id="KW-0482">Metalloprotease</keyword>
<dbReference type="EMBL" id="CP048020">
    <property type="protein sequence ID" value="QHX43874.1"/>
    <property type="molecule type" value="Genomic_DNA"/>
</dbReference>
<dbReference type="KEGG" id="trz:GWP43_10910"/>
<evidence type="ECO:0000313" key="3">
    <source>
        <dbReference type="Proteomes" id="UP000464374"/>
    </source>
</evidence>
<feature type="transmembrane region" description="Helical" evidence="1">
    <location>
        <begin position="187"/>
        <end position="206"/>
    </location>
</feature>
<keyword evidence="2" id="KW-0378">Hydrolase</keyword>
<feature type="transmembrane region" description="Helical" evidence="1">
    <location>
        <begin position="164"/>
        <end position="181"/>
    </location>
</feature>
<evidence type="ECO:0000256" key="1">
    <source>
        <dbReference type="SAM" id="Phobius"/>
    </source>
</evidence>
<accession>A0A6P1Y2W9</accession>
<gene>
    <name evidence="2" type="ORF">GWP43_10910</name>
</gene>
<dbReference type="Proteomes" id="UP000464374">
    <property type="component" value="Chromosome"/>
</dbReference>
<proteinExistence type="predicted"/>
<organism evidence="2 3">
    <name type="scientific">Treponema vincentii</name>
    <dbReference type="NCBI Taxonomy" id="69710"/>
    <lineage>
        <taxon>Bacteria</taxon>
        <taxon>Pseudomonadati</taxon>
        <taxon>Spirochaetota</taxon>
        <taxon>Spirochaetia</taxon>
        <taxon>Spirochaetales</taxon>
        <taxon>Treponemataceae</taxon>
        <taxon>Treponema</taxon>
    </lineage>
</organism>
<keyword evidence="1" id="KW-0812">Transmembrane</keyword>
<dbReference type="GO" id="GO:0006508">
    <property type="term" value="P:proteolysis"/>
    <property type="evidence" value="ECO:0007669"/>
    <property type="project" value="UniProtKB-KW"/>
</dbReference>
<dbReference type="GO" id="GO:0008237">
    <property type="term" value="F:metallopeptidase activity"/>
    <property type="evidence" value="ECO:0007669"/>
    <property type="project" value="UniProtKB-KW"/>
</dbReference>
<feature type="transmembrane region" description="Helical" evidence="1">
    <location>
        <begin position="26"/>
        <end position="48"/>
    </location>
</feature>